<feature type="domain" description="Response regulatory" evidence="3">
    <location>
        <begin position="48"/>
        <end position="184"/>
    </location>
</feature>
<evidence type="ECO:0000256" key="1">
    <source>
        <dbReference type="ARBA" id="ARBA00022553"/>
    </source>
</evidence>
<dbReference type="InParanoid" id="A0A0V0QAY1"/>
<evidence type="ECO:0000256" key="2">
    <source>
        <dbReference type="PROSITE-ProRule" id="PRU00169"/>
    </source>
</evidence>
<dbReference type="Pfam" id="PF00072">
    <property type="entry name" value="Response_reg"/>
    <property type="match status" value="1"/>
</dbReference>
<protein>
    <submittedName>
        <fullName evidence="4">CheY-like superfamily</fullName>
    </submittedName>
</protein>
<keyword evidence="1 2" id="KW-0597">Phosphoprotein</keyword>
<dbReference type="AlphaFoldDB" id="A0A0V0QAY1"/>
<dbReference type="OrthoDB" id="303614at2759"/>
<dbReference type="EMBL" id="LDAU01000214">
    <property type="protein sequence ID" value="KRW99404.1"/>
    <property type="molecule type" value="Genomic_DNA"/>
</dbReference>
<sequence>MKKKSNFSQKQIDDNEQNDYFSQNLESSLEDQKQLQNECYQENCVCSKILLVDDDLFNINSIQMILKTRYNIFCDTAYNGLEAFELVESKQDKDNICKNGCDSHYKLIIMDIDMPIMDGIQSAKKIYDFYKKNNQMQNYPQIISHTAYDLDNNLQELHKQKVFKQSLSKPIALIELDNLINNQDFLDKMF</sequence>
<dbReference type="Gene3D" id="3.40.50.2300">
    <property type="match status" value="1"/>
</dbReference>
<dbReference type="PANTHER" id="PTHR43719">
    <property type="entry name" value="TWO-COMPONENT HISTIDINE KINASE"/>
    <property type="match status" value="1"/>
</dbReference>
<dbReference type="CDD" id="cd17546">
    <property type="entry name" value="REC_hyHK_CKI1_RcsC-like"/>
    <property type="match status" value="1"/>
</dbReference>
<dbReference type="SMART" id="SM00448">
    <property type="entry name" value="REC"/>
    <property type="match status" value="1"/>
</dbReference>
<dbReference type="GO" id="GO:0000160">
    <property type="term" value="P:phosphorelay signal transduction system"/>
    <property type="evidence" value="ECO:0007669"/>
    <property type="project" value="InterPro"/>
</dbReference>
<dbReference type="InterPro" id="IPR050956">
    <property type="entry name" value="2C_system_His_kinase"/>
</dbReference>
<dbReference type="PROSITE" id="PS50110">
    <property type="entry name" value="RESPONSE_REGULATORY"/>
    <property type="match status" value="1"/>
</dbReference>
<evidence type="ECO:0000259" key="3">
    <source>
        <dbReference type="PROSITE" id="PS50110"/>
    </source>
</evidence>
<name>A0A0V0QAY1_PSEPJ</name>
<accession>A0A0V0QAY1</accession>
<dbReference type="InterPro" id="IPR001789">
    <property type="entry name" value="Sig_transdc_resp-reg_receiver"/>
</dbReference>
<comment type="caution">
    <text evidence="4">The sequence shown here is derived from an EMBL/GenBank/DDBJ whole genome shotgun (WGS) entry which is preliminary data.</text>
</comment>
<dbReference type="Proteomes" id="UP000054937">
    <property type="component" value="Unassembled WGS sequence"/>
</dbReference>
<gene>
    <name evidence="4" type="ORF">PPERSA_02516</name>
</gene>
<feature type="modified residue" description="4-aspartylphosphate" evidence="2">
    <location>
        <position position="111"/>
    </location>
</feature>
<organism evidence="4 5">
    <name type="scientific">Pseudocohnilembus persalinus</name>
    <name type="common">Ciliate</name>
    <dbReference type="NCBI Taxonomy" id="266149"/>
    <lineage>
        <taxon>Eukaryota</taxon>
        <taxon>Sar</taxon>
        <taxon>Alveolata</taxon>
        <taxon>Ciliophora</taxon>
        <taxon>Intramacronucleata</taxon>
        <taxon>Oligohymenophorea</taxon>
        <taxon>Scuticociliatia</taxon>
        <taxon>Philasterida</taxon>
        <taxon>Pseudocohnilembidae</taxon>
        <taxon>Pseudocohnilembus</taxon>
    </lineage>
</organism>
<reference evidence="4 5" key="1">
    <citation type="journal article" date="2015" name="Sci. Rep.">
        <title>Genome of the facultative scuticociliatosis pathogen Pseudocohnilembus persalinus provides insight into its virulence through horizontal gene transfer.</title>
        <authorList>
            <person name="Xiong J."/>
            <person name="Wang G."/>
            <person name="Cheng J."/>
            <person name="Tian M."/>
            <person name="Pan X."/>
            <person name="Warren A."/>
            <person name="Jiang C."/>
            <person name="Yuan D."/>
            <person name="Miao W."/>
        </authorList>
    </citation>
    <scope>NUCLEOTIDE SEQUENCE [LARGE SCALE GENOMIC DNA]</scope>
    <source>
        <strain evidence="4">36N120E</strain>
    </source>
</reference>
<dbReference type="InterPro" id="IPR011006">
    <property type="entry name" value="CheY-like_superfamily"/>
</dbReference>
<evidence type="ECO:0000313" key="4">
    <source>
        <dbReference type="EMBL" id="KRW99404.1"/>
    </source>
</evidence>
<dbReference type="PANTHER" id="PTHR43719:SF28">
    <property type="entry name" value="PEROXIDE STRESS-ACTIVATED HISTIDINE KINASE MAK1-RELATED"/>
    <property type="match status" value="1"/>
</dbReference>
<evidence type="ECO:0000313" key="5">
    <source>
        <dbReference type="Proteomes" id="UP000054937"/>
    </source>
</evidence>
<keyword evidence="5" id="KW-1185">Reference proteome</keyword>
<dbReference type="SUPFAM" id="SSF52172">
    <property type="entry name" value="CheY-like"/>
    <property type="match status" value="1"/>
</dbReference>
<proteinExistence type="predicted"/>